<reference evidence="1" key="1">
    <citation type="journal article" date="2021" name="Proc. Natl. Acad. Sci. U.S.A.">
        <title>A Catalog of Tens of Thousands of Viruses from Human Metagenomes Reveals Hidden Associations with Chronic Diseases.</title>
        <authorList>
            <person name="Tisza M.J."/>
            <person name="Buck C.B."/>
        </authorList>
    </citation>
    <scope>NUCLEOTIDE SEQUENCE</scope>
    <source>
        <strain evidence="1">CtvSF8</strain>
    </source>
</reference>
<protein>
    <submittedName>
        <fullName evidence="1">Stabilization protein</fullName>
    </submittedName>
</protein>
<accession>A0A8S5LKV7</accession>
<proteinExistence type="predicted"/>
<organism evidence="1">
    <name type="scientific">Podoviridae sp. ctvSF8</name>
    <dbReference type="NCBI Taxonomy" id="2827621"/>
    <lineage>
        <taxon>Viruses</taxon>
        <taxon>Duplodnaviria</taxon>
        <taxon>Heunggongvirae</taxon>
        <taxon>Uroviricota</taxon>
        <taxon>Caudoviricetes</taxon>
    </lineage>
</organism>
<dbReference type="EMBL" id="BK015868">
    <property type="protein sequence ID" value="DAD70570.1"/>
    <property type="molecule type" value="Genomic_DNA"/>
</dbReference>
<sequence length="647" mass="73610">MLVTNFAGGEVSKNLYGRIDLPIYQNSVSRLENFDIMQTGGIKRRGGTERIGKLKGYARLIPFIVNNTLSFIFEIGPEYIRIWKNGTLLTLADFPVEFSPTPDLPLYQKSDLSEIQYAQTYDSLYLAHRHYKPYVIKWQGGDTFTFGSLNITGNAHKLPFQGSDNYPSCVALFQGRLFFASTIREPQKIWASKVFEYENFTYFDTVVSKTTQLKNPDLRVFSAKAAKDSDVLTELTKDFTDITNITDYYVSGHKGIPKDTKVLSVTSDSMKISKPATVDKEDIVLSIHLWRNADSPKADDYKDTEIINNVTAPNHAFYFEIGSDKNDKIKWITPSKDLIIGTESSEWVMSEGVTAQRIEVQLQSRYGVADLQGSLIGRSVIYIGQGGRSLRDYAYDFQEHTYKSIDLTQAASHLLIESKAVDFDYTNSPVQKIYLSRDDGSACVLLYDKNSGIAAWTKIVSENGKIKNIVTVPGLKGFDDVYFEVERKGIFYLEKITEKEKDKTIYLDSFSKYTGETKPDEYELSSVFIPKEKKIFKLEELPDEYKDFSKEMYIGYEYTSIVESLPVINSADNNKKRIAALLIRFLDSYLPLVSQTETREQTIYEDEPFSGVVSVPVEGNFNRDVFFKLEMKRPERCEILAVNANLA</sequence>
<name>A0A8S5LKV7_9CAUD</name>
<evidence type="ECO:0000313" key="1">
    <source>
        <dbReference type="EMBL" id="DAD70570.1"/>
    </source>
</evidence>